<keyword evidence="12" id="KW-1185">Reference proteome</keyword>
<gene>
    <name evidence="11" type="ORF">CFK37_18290</name>
</gene>
<dbReference type="InterPro" id="IPR057336">
    <property type="entry name" value="GerAC_N"/>
</dbReference>
<accession>A0A220U766</accession>
<dbReference type="OrthoDB" id="2569624at2"/>
<evidence type="ECO:0000259" key="9">
    <source>
        <dbReference type="Pfam" id="PF05504"/>
    </source>
</evidence>
<evidence type="ECO:0000256" key="2">
    <source>
        <dbReference type="ARBA" id="ARBA00007886"/>
    </source>
</evidence>
<evidence type="ECO:0000313" key="11">
    <source>
        <dbReference type="EMBL" id="ASK63967.1"/>
    </source>
</evidence>
<dbReference type="EMBL" id="CP022315">
    <property type="protein sequence ID" value="ASK63967.1"/>
    <property type="molecule type" value="Genomic_DNA"/>
</dbReference>
<dbReference type="RefSeq" id="WP_089063225.1">
    <property type="nucleotide sequence ID" value="NZ_CP022315.1"/>
</dbReference>
<feature type="domain" description="Spore germination GerAC-like C-terminal" evidence="9">
    <location>
        <begin position="212"/>
        <end position="381"/>
    </location>
</feature>
<dbReference type="PANTHER" id="PTHR35789">
    <property type="entry name" value="SPORE GERMINATION PROTEIN B3"/>
    <property type="match status" value="1"/>
</dbReference>
<keyword evidence="6" id="KW-0564">Palmitate</keyword>
<evidence type="ECO:0000256" key="6">
    <source>
        <dbReference type="ARBA" id="ARBA00023139"/>
    </source>
</evidence>
<keyword evidence="5" id="KW-0472">Membrane</keyword>
<protein>
    <submittedName>
        <fullName evidence="11">Uncharacterized protein</fullName>
    </submittedName>
</protein>
<organism evidence="11 12">
    <name type="scientific">Virgibacillus phasianinus</name>
    <dbReference type="NCBI Taxonomy" id="2017483"/>
    <lineage>
        <taxon>Bacteria</taxon>
        <taxon>Bacillati</taxon>
        <taxon>Bacillota</taxon>
        <taxon>Bacilli</taxon>
        <taxon>Bacillales</taxon>
        <taxon>Bacillaceae</taxon>
        <taxon>Virgibacillus</taxon>
    </lineage>
</organism>
<keyword evidence="3" id="KW-0309">Germination</keyword>
<dbReference type="Pfam" id="PF25198">
    <property type="entry name" value="Spore_GerAC_N"/>
    <property type="match status" value="1"/>
</dbReference>
<evidence type="ECO:0000256" key="1">
    <source>
        <dbReference type="ARBA" id="ARBA00004635"/>
    </source>
</evidence>
<evidence type="ECO:0000256" key="7">
    <source>
        <dbReference type="ARBA" id="ARBA00023288"/>
    </source>
</evidence>
<feature type="chain" id="PRO_5039300267" evidence="8">
    <location>
        <begin position="23"/>
        <end position="392"/>
    </location>
</feature>
<feature type="domain" description="Spore germination protein N-terminal" evidence="10">
    <location>
        <begin position="22"/>
        <end position="201"/>
    </location>
</feature>
<dbReference type="KEGG" id="vil:CFK37_18290"/>
<dbReference type="InterPro" id="IPR038501">
    <property type="entry name" value="Spore_GerAC_C_sf"/>
</dbReference>
<evidence type="ECO:0000313" key="12">
    <source>
        <dbReference type="Proteomes" id="UP000198312"/>
    </source>
</evidence>
<proteinExistence type="inferred from homology"/>
<dbReference type="Pfam" id="PF05504">
    <property type="entry name" value="Spore_GerAC"/>
    <property type="match status" value="1"/>
</dbReference>
<dbReference type="InterPro" id="IPR046953">
    <property type="entry name" value="Spore_GerAC-like_C"/>
</dbReference>
<comment type="subcellular location">
    <subcellularLocation>
        <location evidence="1">Membrane</location>
        <topology evidence="1">Lipid-anchor</topology>
    </subcellularLocation>
</comment>
<dbReference type="Gene3D" id="6.20.190.10">
    <property type="entry name" value="Nutrient germinant receptor protein C, domain 1"/>
    <property type="match status" value="1"/>
</dbReference>
<sequence length="392" mass="43880">MRNKVYLLIACSCILFLTGCWDQIAIEDRGFVVGTAIDMADQQESNFPLKMTYQFVVPAGMGAPGMTGGQKAFSNISKNGKSVFETFRKVDTETSRAAYFEHAKVIVVSGEVMKKPNLFASVMDVFIRDLEMRRSIKVVVSNEEAKKILNVEPDARKLPAIYIDSILENNYKSTRVVQPVRLGKVHQYLLTDSSYVLPLISTTADGKRIEEDGVAVIQGHNNQMVGKLTGKETKGLNFITHNNDSGTVEFEIDNHLMVYEIENTKSSIKIDVKEDNTLDITIKIGADGEIGEMYGSQNLLTPKRFAEIEKRISKKIEKLAYQTLNKAQHDLHADIFGFGKILKQRHYDDWQKIKDNWDHGDKIFADCNIKVTANATVQAVGSTDKTKARGGE</sequence>
<feature type="signal peptide" evidence="8">
    <location>
        <begin position="1"/>
        <end position="22"/>
    </location>
</feature>
<reference evidence="11 12" key="1">
    <citation type="submission" date="2017-07" db="EMBL/GenBank/DDBJ databases">
        <title>Virgibacillus sp. LM2416.</title>
        <authorList>
            <person name="Tak E.J."/>
            <person name="Bae J.-W."/>
        </authorList>
    </citation>
    <scope>NUCLEOTIDE SEQUENCE [LARGE SCALE GENOMIC DNA]</scope>
    <source>
        <strain evidence="11 12">LM2416</strain>
    </source>
</reference>
<dbReference type="InterPro" id="IPR008844">
    <property type="entry name" value="Spore_GerAC-like"/>
</dbReference>
<dbReference type="PROSITE" id="PS51257">
    <property type="entry name" value="PROKAR_LIPOPROTEIN"/>
    <property type="match status" value="1"/>
</dbReference>
<evidence type="ECO:0000256" key="4">
    <source>
        <dbReference type="ARBA" id="ARBA00022729"/>
    </source>
</evidence>
<dbReference type="AlphaFoldDB" id="A0A220U766"/>
<keyword evidence="4 8" id="KW-0732">Signal</keyword>
<dbReference type="NCBIfam" id="TIGR02887">
    <property type="entry name" value="spore_ger_x_C"/>
    <property type="match status" value="1"/>
</dbReference>
<comment type="similarity">
    <text evidence="2">Belongs to the GerABKC lipoprotein family.</text>
</comment>
<evidence type="ECO:0000256" key="5">
    <source>
        <dbReference type="ARBA" id="ARBA00023136"/>
    </source>
</evidence>
<dbReference type="Gene3D" id="3.30.300.210">
    <property type="entry name" value="Nutrient germinant receptor protein C, domain 3"/>
    <property type="match status" value="1"/>
</dbReference>
<dbReference type="PANTHER" id="PTHR35789:SF1">
    <property type="entry name" value="SPORE GERMINATION PROTEIN B3"/>
    <property type="match status" value="1"/>
</dbReference>
<evidence type="ECO:0000256" key="8">
    <source>
        <dbReference type="SAM" id="SignalP"/>
    </source>
</evidence>
<dbReference type="Proteomes" id="UP000198312">
    <property type="component" value="Chromosome"/>
</dbReference>
<keyword evidence="7" id="KW-0449">Lipoprotein</keyword>
<dbReference type="GO" id="GO:0016020">
    <property type="term" value="C:membrane"/>
    <property type="evidence" value="ECO:0007669"/>
    <property type="project" value="UniProtKB-SubCell"/>
</dbReference>
<name>A0A220U766_9BACI</name>
<evidence type="ECO:0000259" key="10">
    <source>
        <dbReference type="Pfam" id="PF25198"/>
    </source>
</evidence>
<dbReference type="GO" id="GO:0009847">
    <property type="term" value="P:spore germination"/>
    <property type="evidence" value="ECO:0007669"/>
    <property type="project" value="InterPro"/>
</dbReference>
<evidence type="ECO:0000256" key="3">
    <source>
        <dbReference type="ARBA" id="ARBA00022544"/>
    </source>
</evidence>